<proteinExistence type="inferred from homology"/>
<dbReference type="FunFam" id="1.20.1050.10:FF:000006">
    <property type="entry name" value="Elongation factor 1 gamma"/>
    <property type="match status" value="1"/>
</dbReference>
<dbReference type="InterPro" id="IPR050802">
    <property type="entry name" value="EF-GSTs"/>
</dbReference>
<evidence type="ECO:0000313" key="6">
    <source>
        <dbReference type="Proteomes" id="UP000663861"/>
    </source>
</evidence>
<dbReference type="GO" id="GO:0005634">
    <property type="term" value="C:nucleus"/>
    <property type="evidence" value="ECO:0007669"/>
    <property type="project" value="TreeGrafter"/>
</dbReference>
<evidence type="ECO:0000256" key="1">
    <source>
        <dbReference type="RuleBase" id="RU003494"/>
    </source>
</evidence>
<dbReference type="Proteomes" id="UP000663888">
    <property type="component" value="Unassembled WGS sequence"/>
</dbReference>
<gene>
    <name evidence="5" type="ORF">RDB_LOCUS124552</name>
    <name evidence="4" type="ORF">RDB_LOCUS87196</name>
</gene>
<accession>A0A8H3GUQ8</accession>
<dbReference type="EMBL" id="CAJMWX010001320">
    <property type="protein sequence ID" value="CAE6480784.1"/>
    <property type="molecule type" value="Genomic_DNA"/>
</dbReference>
<dbReference type="CDD" id="cd03044">
    <property type="entry name" value="GST_N_EF1Bgamma"/>
    <property type="match status" value="1"/>
</dbReference>
<dbReference type="PANTHER" id="PTHR43986">
    <property type="entry name" value="ELONGATION FACTOR 1-GAMMA"/>
    <property type="match status" value="1"/>
</dbReference>
<dbReference type="PANTHER" id="PTHR43986:SF1">
    <property type="entry name" value="ELONGATION FACTOR 1-GAMMA"/>
    <property type="match status" value="1"/>
</dbReference>
<evidence type="ECO:0000259" key="2">
    <source>
        <dbReference type="PROSITE" id="PS50404"/>
    </source>
</evidence>
<reference evidence="4" key="1">
    <citation type="submission" date="2021-01" db="EMBL/GenBank/DDBJ databases">
        <authorList>
            <person name="Kaushik A."/>
        </authorList>
    </citation>
    <scope>NUCLEOTIDE SEQUENCE</scope>
    <source>
        <strain evidence="5">AG4-R118</strain>
        <strain evidence="4">AG4-RS23</strain>
    </source>
</reference>
<evidence type="ECO:0000313" key="4">
    <source>
        <dbReference type="EMBL" id="CAE6473983.1"/>
    </source>
</evidence>
<sequence>MATIGTLYTIDAQPHASRIRGTAAWAGLKLDEAQGYVHGETNKTAEYKAKFLTGKIPALETKDGLTLFEGSAIARYIASLAPNSGLLGTSPTDAALVDQWVSFVDSEVQGPGYTLIALCRGTYPYSKPYETLLRGKIHDSLTVLNNHLTDNTFFLSTNRISLADISCASIFQKVCEVMLGPEERAKYPALVRHLETVINQPTLKDAFGPTKYAEASVKFVPPKKEKA</sequence>
<dbReference type="Pfam" id="PF00043">
    <property type="entry name" value="GST_C"/>
    <property type="match status" value="1"/>
</dbReference>
<dbReference type="PROSITE" id="PS50405">
    <property type="entry name" value="GST_CTER"/>
    <property type="match status" value="1"/>
</dbReference>
<dbReference type="InterPro" id="IPR004045">
    <property type="entry name" value="Glutathione_S-Trfase_N"/>
</dbReference>
<protein>
    <recommendedName>
        <fullName evidence="7">Elongation factor 1-gamma</fullName>
    </recommendedName>
</protein>
<dbReference type="InterPro" id="IPR036249">
    <property type="entry name" value="Thioredoxin-like_sf"/>
</dbReference>
<dbReference type="GO" id="GO:0006414">
    <property type="term" value="P:translational elongation"/>
    <property type="evidence" value="ECO:0007669"/>
    <property type="project" value="TreeGrafter"/>
</dbReference>
<dbReference type="EMBL" id="CAJMWY010001722">
    <property type="protein sequence ID" value="CAE6473983.1"/>
    <property type="molecule type" value="Genomic_DNA"/>
</dbReference>
<evidence type="ECO:0008006" key="7">
    <source>
        <dbReference type="Google" id="ProtNLM"/>
    </source>
</evidence>
<dbReference type="InterPro" id="IPR036282">
    <property type="entry name" value="Glutathione-S-Trfase_C_sf"/>
</dbReference>
<dbReference type="Gene3D" id="1.20.1050.10">
    <property type="match status" value="1"/>
</dbReference>
<dbReference type="InterPro" id="IPR004046">
    <property type="entry name" value="GST_C"/>
</dbReference>
<feature type="domain" description="GST C-terminal" evidence="3">
    <location>
        <begin position="90"/>
        <end position="219"/>
    </location>
</feature>
<dbReference type="InterPro" id="IPR010987">
    <property type="entry name" value="Glutathione-S-Trfase_C-like"/>
</dbReference>
<dbReference type="SUPFAM" id="SSF47616">
    <property type="entry name" value="GST C-terminal domain-like"/>
    <property type="match status" value="1"/>
</dbReference>
<dbReference type="PROSITE" id="PS50404">
    <property type="entry name" value="GST_NTER"/>
    <property type="match status" value="1"/>
</dbReference>
<name>A0A8H3GUQ8_9AGAM</name>
<dbReference type="Gene3D" id="3.40.30.10">
    <property type="entry name" value="Glutaredoxin"/>
    <property type="match status" value="1"/>
</dbReference>
<dbReference type="SUPFAM" id="SSF52833">
    <property type="entry name" value="Thioredoxin-like"/>
    <property type="match status" value="1"/>
</dbReference>
<comment type="caution">
    <text evidence="4">The sequence shown here is derived from an EMBL/GenBank/DDBJ whole genome shotgun (WGS) entry which is preliminary data.</text>
</comment>
<feature type="domain" description="GST N-terminal" evidence="2">
    <location>
        <begin position="3"/>
        <end position="85"/>
    </location>
</feature>
<dbReference type="Pfam" id="PF02798">
    <property type="entry name" value="GST_N"/>
    <property type="match status" value="1"/>
</dbReference>
<dbReference type="CDD" id="cd03181">
    <property type="entry name" value="GST_C_EF1Bgamma_like"/>
    <property type="match status" value="1"/>
</dbReference>
<dbReference type="AlphaFoldDB" id="A0A8H3GUQ8"/>
<dbReference type="SFLD" id="SFLDG00358">
    <property type="entry name" value="Main_(cytGST)"/>
    <property type="match status" value="1"/>
</dbReference>
<dbReference type="GO" id="GO:0005737">
    <property type="term" value="C:cytoplasm"/>
    <property type="evidence" value="ECO:0007669"/>
    <property type="project" value="TreeGrafter"/>
</dbReference>
<comment type="similarity">
    <text evidence="1">Belongs to the GST superfamily.</text>
</comment>
<evidence type="ECO:0000259" key="3">
    <source>
        <dbReference type="PROSITE" id="PS50405"/>
    </source>
</evidence>
<dbReference type="InterPro" id="IPR040079">
    <property type="entry name" value="Glutathione_S-Trfase"/>
</dbReference>
<organism evidence="4 6">
    <name type="scientific">Rhizoctonia solani</name>
    <dbReference type="NCBI Taxonomy" id="456999"/>
    <lineage>
        <taxon>Eukaryota</taxon>
        <taxon>Fungi</taxon>
        <taxon>Dikarya</taxon>
        <taxon>Basidiomycota</taxon>
        <taxon>Agaricomycotina</taxon>
        <taxon>Agaricomycetes</taxon>
        <taxon>Cantharellales</taxon>
        <taxon>Ceratobasidiaceae</taxon>
        <taxon>Rhizoctonia</taxon>
    </lineage>
</organism>
<dbReference type="Proteomes" id="UP000663861">
    <property type="component" value="Unassembled WGS sequence"/>
</dbReference>
<evidence type="ECO:0000313" key="5">
    <source>
        <dbReference type="EMBL" id="CAE6480784.1"/>
    </source>
</evidence>
<dbReference type="SFLD" id="SFLDS00019">
    <property type="entry name" value="Glutathione_Transferase_(cytos"/>
    <property type="match status" value="1"/>
</dbReference>